<evidence type="ECO:0000313" key="2">
    <source>
        <dbReference type="EMBL" id="EKT76869.1"/>
    </source>
</evidence>
<feature type="domain" description="AAA+ ATPase" evidence="1">
    <location>
        <begin position="76"/>
        <end position="240"/>
    </location>
</feature>
<dbReference type="AlphaFoldDB" id="K8X5P8"/>
<reference evidence="2 3" key="1">
    <citation type="journal article" date="2013" name="Genome Announc.">
        <title>Draft Genome Sequence of Rhodococcus opacus Strain M213 Shows a Diverse Catabolic Potential.</title>
        <authorList>
            <person name="Pathak A."/>
            <person name="Green S.J."/>
            <person name="Ogram A."/>
            <person name="Chauhan A."/>
        </authorList>
    </citation>
    <scope>NUCLEOTIDE SEQUENCE [LARGE SCALE GENOMIC DNA]</scope>
    <source>
        <strain evidence="2 3">M213</strain>
    </source>
</reference>
<protein>
    <submittedName>
        <fullName evidence="2">ATPase AAA</fullName>
    </submittedName>
</protein>
<sequence>MPPELSLSAWHFQSISDAPQAPADDITAAADVESADDGPEATAREVASEYAVADIIADGSFLDIQLLESMIEAVKSKKNIVLQGPPGTGKTWLARRLGWVLCNERQSDRITLLQFHPSMSYEDFVRGFRPGSDGRLTLIDGPLLTAARNARQDPERDYVVVIEEINRGNPAQIFGEMLTLLEHDKRDPENALNLAYPRDGEGPFHLPSNLHLIGTMNVADRSLALVDMALRRRFAFFDLEPEYNDAWREFVIERGYDESVVDRIAVRMTKLNEVIAADPNLGKDYCIGHSYFTPGSVAASGENFSERWSLRVIQSEIAPLLAEYWFDKPQLAKDQLEILRNTSS</sequence>
<gene>
    <name evidence="2" type="ORF">WSS_A40670</name>
</gene>
<dbReference type="GO" id="GO:0005524">
    <property type="term" value="F:ATP binding"/>
    <property type="evidence" value="ECO:0007669"/>
    <property type="project" value="InterPro"/>
</dbReference>
<dbReference type="PANTHER" id="PTHR37291:SF1">
    <property type="entry name" value="TYPE IV METHYL-DIRECTED RESTRICTION ENZYME ECOKMCRB SUBUNIT"/>
    <property type="match status" value="1"/>
</dbReference>
<dbReference type="InterPro" id="IPR011704">
    <property type="entry name" value="ATPase_dyneun-rel_AAA"/>
</dbReference>
<organism evidence="2 3">
    <name type="scientific">Rhodococcus opacus M213</name>
    <dbReference type="NCBI Taxonomy" id="1129896"/>
    <lineage>
        <taxon>Bacteria</taxon>
        <taxon>Bacillati</taxon>
        <taxon>Actinomycetota</taxon>
        <taxon>Actinomycetes</taxon>
        <taxon>Mycobacteriales</taxon>
        <taxon>Nocardiaceae</taxon>
        <taxon>Rhodococcus</taxon>
    </lineage>
</organism>
<dbReference type="EMBL" id="AJYC02000189">
    <property type="protein sequence ID" value="EKT76869.1"/>
    <property type="molecule type" value="Genomic_DNA"/>
</dbReference>
<dbReference type="GO" id="GO:0016887">
    <property type="term" value="F:ATP hydrolysis activity"/>
    <property type="evidence" value="ECO:0007669"/>
    <property type="project" value="InterPro"/>
</dbReference>
<dbReference type="InterPro" id="IPR052934">
    <property type="entry name" value="Methyl-DNA_Rec/Restrict_Enz"/>
</dbReference>
<comment type="caution">
    <text evidence="2">The sequence shown here is derived from an EMBL/GenBank/DDBJ whole genome shotgun (WGS) entry which is preliminary data.</text>
</comment>
<dbReference type="InterPro" id="IPR027417">
    <property type="entry name" value="P-loop_NTPase"/>
</dbReference>
<evidence type="ECO:0000313" key="3">
    <source>
        <dbReference type="Proteomes" id="UP000005951"/>
    </source>
</evidence>
<dbReference type="REBASE" id="62126">
    <property type="entry name" value="RopM213McrBCP"/>
</dbReference>
<dbReference type="Gene3D" id="3.40.50.300">
    <property type="entry name" value="P-loop containing nucleotide triphosphate hydrolases"/>
    <property type="match status" value="1"/>
</dbReference>
<dbReference type="InterPro" id="IPR003593">
    <property type="entry name" value="AAA+_ATPase"/>
</dbReference>
<dbReference type="Pfam" id="PF07728">
    <property type="entry name" value="AAA_5"/>
    <property type="match status" value="1"/>
</dbReference>
<dbReference type="PANTHER" id="PTHR37291">
    <property type="entry name" value="5-METHYLCYTOSINE-SPECIFIC RESTRICTION ENZYME B"/>
    <property type="match status" value="1"/>
</dbReference>
<dbReference type="SMART" id="SM00382">
    <property type="entry name" value="AAA"/>
    <property type="match status" value="1"/>
</dbReference>
<evidence type="ECO:0000259" key="1">
    <source>
        <dbReference type="SMART" id="SM00382"/>
    </source>
</evidence>
<dbReference type="Proteomes" id="UP000005951">
    <property type="component" value="Unassembled WGS sequence"/>
</dbReference>
<dbReference type="RefSeq" id="WP_005264884.1">
    <property type="nucleotide sequence ID" value="NZ_AJYC02000189.1"/>
</dbReference>
<dbReference type="SUPFAM" id="SSF52540">
    <property type="entry name" value="P-loop containing nucleoside triphosphate hydrolases"/>
    <property type="match status" value="1"/>
</dbReference>
<name>K8X5P8_RHOOP</name>
<dbReference type="CDD" id="cd00009">
    <property type="entry name" value="AAA"/>
    <property type="match status" value="1"/>
</dbReference>
<proteinExistence type="predicted"/>
<accession>K8X5P8</accession>